<keyword evidence="5 10" id="KW-0479">Metal-binding</keyword>
<evidence type="ECO:0000256" key="7">
    <source>
        <dbReference type="ARBA" id="ARBA00022842"/>
    </source>
</evidence>
<evidence type="ECO:0000256" key="2">
    <source>
        <dbReference type="ARBA" id="ARBA00016337"/>
    </source>
</evidence>
<name>A0A679IQZ7_9ENTE</name>
<dbReference type="Proteomes" id="UP000502998">
    <property type="component" value="Chromosome"/>
</dbReference>
<accession>A0A679IQZ7</accession>
<feature type="binding site" evidence="11">
    <location>
        <position position="144"/>
    </location>
    <ligand>
        <name>Mg(2+)</name>
        <dbReference type="ChEBI" id="CHEBI:18420"/>
    </ligand>
</feature>
<keyword evidence="12" id="KW-0175">Coiled coil</keyword>
<sequence>MATRQLHMMGTIIDLLVEHKKAEEILDELETRLRIYEKRFSANDPSSELMEINHNAGIQKVVVHPDLYELIKLGKEKSLTSDYLNIAIGPLIQTWRIGFSDAKVPSDDEIKTLLVNTDPRNILLHDEEHSVFLTEKGMLLDLGSLAKGFIADLLVAYLKLEKVTGALINLGGNVVVLGTAKQHEDGLWRVGIQDPSKKRNQTSLVLKLSNQSIVTSGIYERSLIKENKCYHHIINPKTGYPIETDVLSLTIISKKSVDGEIWTTRLFGLTSTEILQTLSLTPGIEGIIITTEEILLSDGIKDLM</sequence>
<evidence type="ECO:0000313" key="14">
    <source>
        <dbReference type="Proteomes" id="UP000502998"/>
    </source>
</evidence>
<keyword evidence="6 10" id="KW-0274">FAD</keyword>
<dbReference type="InterPro" id="IPR024932">
    <property type="entry name" value="ApbE"/>
</dbReference>
<proteinExistence type="inferred from homology"/>
<dbReference type="GO" id="GO:0046872">
    <property type="term" value="F:metal ion binding"/>
    <property type="evidence" value="ECO:0007669"/>
    <property type="project" value="UniProtKB-UniRule"/>
</dbReference>
<dbReference type="PANTHER" id="PTHR30040">
    <property type="entry name" value="THIAMINE BIOSYNTHESIS LIPOPROTEIN APBE"/>
    <property type="match status" value="1"/>
</dbReference>
<evidence type="ECO:0000256" key="1">
    <source>
        <dbReference type="ARBA" id="ARBA00011955"/>
    </source>
</evidence>
<protein>
    <recommendedName>
        <fullName evidence="2 10">FAD:protein FMN transferase</fullName>
        <ecNumber evidence="1 10">2.7.1.180</ecNumber>
    </recommendedName>
    <alternativeName>
        <fullName evidence="8 10">Flavin transferase</fullName>
    </alternativeName>
</protein>
<evidence type="ECO:0000256" key="5">
    <source>
        <dbReference type="ARBA" id="ARBA00022723"/>
    </source>
</evidence>
<evidence type="ECO:0000256" key="9">
    <source>
        <dbReference type="ARBA" id="ARBA00048540"/>
    </source>
</evidence>
<evidence type="ECO:0000256" key="4">
    <source>
        <dbReference type="ARBA" id="ARBA00022679"/>
    </source>
</evidence>
<dbReference type="SUPFAM" id="SSF143631">
    <property type="entry name" value="ApbE-like"/>
    <property type="match status" value="1"/>
</dbReference>
<feature type="coiled-coil region" evidence="12">
    <location>
        <begin position="12"/>
        <end position="39"/>
    </location>
</feature>
<keyword evidence="7 10" id="KW-0460">Magnesium</keyword>
<keyword evidence="4 10" id="KW-0808">Transferase</keyword>
<keyword evidence="14" id="KW-1185">Reference proteome</keyword>
<evidence type="ECO:0000256" key="11">
    <source>
        <dbReference type="PIRSR" id="PIRSR006268-2"/>
    </source>
</evidence>
<evidence type="ECO:0000256" key="10">
    <source>
        <dbReference type="PIRNR" id="PIRNR006268"/>
    </source>
</evidence>
<dbReference type="EC" id="2.7.1.180" evidence="1 10"/>
<keyword evidence="3 10" id="KW-0285">Flavoprotein</keyword>
<dbReference type="AlphaFoldDB" id="A0A679IQZ7"/>
<dbReference type="PIRSF" id="PIRSF006268">
    <property type="entry name" value="ApbE"/>
    <property type="match status" value="1"/>
</dbReference>
<comment type="similarity">
    <text evidence="10">Belongs to the ApbE family.</text>
</comment>
<evidence type="ECO:0000256" key="8">
    <source>
        <dbReference type="ARBA" id="ARBA00031306"/>
    </source>
</evidence>
<feature type="binding site" evidence="11">
    <location>
        <position position="264"/>
    </location>
    <ligand>
        <name>Mg(2+)</name>
        <dbReference type="ChEBI" id="CHEBI:18420"/>
    </ligand>
</feature>
<dbReference type="PANTHER" id="PTHR30040:SF2">
    <property type="entry name" value="FAD:PROTEIN FMN TRANSFERASE"/>
    <property type="match status" value="1"/>
</dbReference>
<evidence type="ECO:0000256" key="12">
    <source>
        <dbReference type="SAM" id="Coils"/>
    </source>
</evidence>
<dbReference type="Pfam" id="PF02424">
    <property type="entry name" value="ApbE"/>
    <property type="match status" value="1"/>
</dbReference>
<reference evidence="13 14" key="1">
    <citation type="submission" date="2020-02" db="EMBL/GenBank/DDBJ databases">
        <title>Characterization of vanA genotype vancomycin-resistant Enterococcus saigonensis VE80.</title>
        <authorList>
            <person name="Harada T."/>
            <person name="Motooka D."/>
            <person name="Nakamura S."/>
            <person name="Yamamoto Y."/>
            <person name="Kawahara R."/>
            <person name="Kawatsu K."/>
        </authorList>
    </citation>
    <scope>NUCLEOTIDE SEQUENCE [LARGE SCALE GENOMIC DNA]</scope>
    <source>
        <strain evidence="13 14">VE80</strain>
    </source>
</reference>
<dbReference type="EMBL" id="AP022822">
    <property type="protein sequence ID" value="BCA86464.1"/>
    <property type="molecule type" value="Genomic_DNA"/>
</dbReference>
<evidence type="ECO:0000256" key="3">
    <source>
        <dbReference type="ARBA" id="ARBA00022630"/>
    </source>
</evidence>
<comment type="catalytic activity">
    <reaction evidence="9 10">
        <text>L-threonyl-[protein] + FAD = FMN-L-threonyl-[protein] + AMP + H(+)</text>
        <dbReference type="Rhea" id="RHEA:36847"/>
        <dbReference type="Rhea" id="RHEA-COMP:11060"/>
        <dbReference type="Rhea" id="RHEA-COMP:11061"/>
        <dbReference type="ChEBI" id="CHEBI:15378"/>
        <dbReference type="ChEBI" id="CHEBI:30013"/>
        <dbReference type="ChEBI" id="CHEBI:57692"/>
        <dbReference type="ChEBI" id="CHEBI:74257"/>
        <dbReference type="ChEBI" id="CHEBI:456215"/>
        <dbReference type="EC" id="2.7.1.180"/>
    </reaction>
</comment>
<dbReference type="GO" id="GO:0016740">
    <property type="term" value="F:transferase activity"/>
    <property type="evidence" value="ECO:0007669"/>
    <property type="project" value="UniProtKB-UniRule"/>
</dbReference>
<comment type="cofactor">
    <cofactor evidence="11">
        <name>Mg(2+)</name>
        <dbReference type="ChEBI" id="CHEBI:18420"/>
    </cofactor>
    <cofactor evidence="11">
        <name>Mn(2+)</name>
        <dbReference type="ChEBI" id="CHEBI:29035"/>
    </cofactor>
    <text evidence="11">Magnesium. Can also use manganese.</text>
</comment>
<organism evidence="13 14">
    <name type="scientific">Enterococcus saigonensis</name>
    <dbReference type="NCBI Taxonomy" id="1805431"/>
    <lineage>
        <taxon>Bacteria</taxon>
        <taxon>Bacillati</taxon>
        <taxon>Bacillota</taxon>
        <taxon>Bacilli</taxon>
        <taxon>Lactobacillales</taxon>
        <taxon>Enterococcaceae</taxon>
        <taxon>Enterococcus</taxon>
    </lineage>
</organism>
<dbReference type="InterPro" id="IPR003374">
    <property type="entry name" value="ApbE-like_sf"/>
</dbReference>
<evidence type="ECO:0000313" key="13">
    <source>
        <dbReference type="EMBL" id="BCA86464.1"/>
    </source>
</evidence>
<gene>
    <name evidence="13" type="ORF">EsVE80_19870</name>
</gene>
<evidence type="ECO:0000256" key="6">
    <source>
        <dbReference type="ARBA" id="ARBA00022827"/>
    </source>
</evidence>
<dbReference type="Gene3D" id="3.10.520.10">
    <property type="entry name" value="ApbE-like domains"/>
    <property type="match status" value="1"/>
</dbReference>
<dbReference type="KEGG" id="esg:EsVE80_19870"/>